<dbReference type="AlphaFoldDB" id="A0A143YRJ9"/>
<dbReference type="NCBIfam" id="TIGR01753">
    <property type="entry name" value="flav_short"/>
    <property type="match status" value="1"/>
</dbReference>
<dbReference type="RefSeq" id="WP_087033565.1">
    <property type="nucleotide sequence ID" value="NZ_FJNE01000006.1"/>
</dbReference>
<dbReference type="NCBIfam" id="NF005587">
    <property type="entry name" value="PRK07308.1"/>
    <property type="match status" value="1"/>
</dbReference>
<keyword evidence="11" id="KW-1185">Reference proteome</keyword>
<keyword evidence="7 8" id="KW-0249">Electron transport</keyword>
<dbReference type="PANTHER" id="PTHR42809:SF1">
    <property type="entry name" value="FLAVODOXIN 1"/>
    <property type="match status" value="1"/>
</dbReference>
<dbReference type="PROSITE" id="PS00201">
    <property type="entry name" value="FLAVODOXIN"/>
    <property type="match status" value="1"/>
</dbReference>
<dbReference type="NCBIfam" id="NF005216">
    <property type="entry name" value="PRK06703.1"/>
    <property type="match status" value="1"/>
</dbReference>
<dbReference type="InterPro" id="IPR029039">
    <property type="entry name" value="Flavoprotein-like_sf"/>
</dbReference>
<keyword evidence="4 8" id="KW-0813">Transport</keyword>
<comment type="similarity">
    <text evidence="3 8">Belongs to the flavodoxin family.</text>
</comment>
<organism evidence="10 11">
    <name type="scientific">Trichococcus palustris</name>
    <dbReference type="NCBI Taxonomy" id="140314"/>
    <lineage>
        <taxon>Bacteria</taxon>
        <taxon>Bacillati</taxon>
        <taxon>Bacillota</taxon>
        <taxon>Bacilli</taxon>
        <taxon>Lactobacillales</taxon>
        <taxon>Carnobacteriaceae</taxon>
        <taxon>Trichococcus</taxon>
    </lineage>
</organism>
<dbReference type="InterPro" id="IPR001226">
    <property type="entry name" value="Flavodoxin_CS"/>
</dbReference>
<comment type="cofactor">
    <cofactor evidence="1 8">
        <name>FMN</name>
        <dbReference type="ChEBI" id="CHEBI:58210"/>
    </cofactor>
</comment>
<evidence type="ECO:0000256" key="2">
    <source>
        <dbReference type="ARBA" id="ARBA00003297"/>
    </source>
</evidence>
<evidence type="ECO:0000259" key="9">
    <source>
        <dbReference type="PROSITE" id="PS50902"/>
    </source>
</evidence>
<name>A0A143YRJ9_9LACT</name>
<dbReference type="InterPro" id="IPR008254">
    <property type="entry name" value="Flavodoxin/NO_synth"/>
</dbReference>
<evidence type="ECO:0000256" key="8">
    <source>
        <dbReference type="RuleBase" id="RU367037"/>
    </source>
</evidence>
<keyword evidence="6 8" id="KW-0288">FMN</keyword>
<sequence length="150" mass="16621">MATALIVYASLTGNTEEIADIVADQLEGLGVEVEVKECTQVEPDDFLKYDINIIATYTYGTDGDLPDEFMDFYEDMEDVDFTGKIAGVVGSGDTFYEYYCKAVDDFEAQFKKVGATIGAENVKIDLNAEEEDIANLQKFSNSIVEAFKKK</sequence>
<evidence type="ECO:0000256" key="1">
    <source>
        <dbReference type="ARBA" id="ARBA00001917"/>
    </source>
</evidence>
<evidence type="ECO:0000256" key="6">
    <source>
        <dbReference type="ARBA" id="ARBA00022643"/>
    </source>
</evidence>
<dbReference type="GO" id="GO:0010181">
    <property type="term" value="F:FMN binding"/>
    <property type="evidence" value="ECO:0007669"/>
    <property type="project" value="UniProtKB-UniRule"/>
</dbReference>
<protein>
    <recommendedName>
        <fullName evidence="8">Flavodoxin</fullName>
    </recommendedName>
</protein>
<dbReference type="PANTHER" id="PTHR42809">
    <property type="entry name" value="FLAVODOXIN 2"/>
    <property type="match status" value="1"/>
</dbReference>
<evidence type="ECO:0000313" key="10">
    <source>
        <dbReference type="EMBL" id="CZQ96416.1"/>
    </source>
</evidence>
<evidence type="ECO:0000313" key="11">
    <source>
        <dbReference type="Proteomes" id="UP000242754"/>
    </source>
</evidence>
<dbReference type="Gene3D" id="3.40.50.360">
    <property type="match status" value="1"/>
</dbReference>
<dbReference type="STRING" id="140314.SAMN04488076_10440"/>
<evidence type="ECO:0000256" key="5">
    <source>
        <dbReference type="ARBA" id="ARBA00022630"/>
    </source>
</evidence>
<dbReference type="SUPFAM" id="SSF52218">
    <property type="entry name" value="Flavoproteins"/>
    <property type="match status" value="1"/>
</dbReference>
<dbReference type="Proteomes" id="UP000242754">
    <property type="component" value="Unassembled WGS sequence"/>
</dbReference>
<dbReference type="InterPro" id="IPR010087">
    <property type="entry name" value="Flav_short"/>
</dbReference>
<dbReference type="OrthoDB" id="9790745at2"/>
<accession>A0A143YRJ9</accession>
<dbReference type="EMBL" id="FJNE01000006">
    <property type="protein sequence ID" value="CZQ96416.1"/>
    <property type="molecule type" value="Genomic_DNA"/>
</dbReference>
<comment type="function">
    <text evidence="2 8">Low-potential electron donor to a number of redox enzymes.</text>
</comment>
<dbReference type="InterPro" id="IPR050619">
    <property type="entry name" value="Flavodoxin"/>
</dbReference>
<feature type="domain" description="Flavodoxin-like" evidence="9">
    <location>
        <begin position="4"/>
        <end position="144"/>
    </location>
</feature>
<dbReference type="Pfam" id="PF00258">
    <property type="entry name" value="Flavodoxin_1"/>
    <property type="match status" value="1"/>
</dbReference>
<dbReference type="PROSITE" id="PS50902">
    <property type="entry name" value="FLAVODOXIN_LIKE"/>
    <property type="match status" value="1"/>
</dbReference>
<reference evidence="10 11" key="1">
    <citation type="submission" date="2016-02" db="EMBL/GenBank/DDBJ databases">
        <authorList>
            <person name="Wen L."/>
            <person name="He K."/>
            <person name="Yang H."/>
        </authorList>
    </citation>
    <scope>NUCLEOTIDE SEQUENCE [LARGE SCALE GENOMIC DNA]</scope>
    <source>
        <strain evidence="10">Trichococcus palustris</strain>
    </source>
</reference>
<evidence type="ECO:0000256" key="7">
    <source>
        <dbReference type="ARBA" id="ARBA00022982"/>
    </source>
</evidence>
<dbReference type="GO" id="GO:0009055">
    <property type="term" value="F:electron transfer activity"/>
    <property type="evidence" value="ECO:0007669"/>
    <property type="project" value="UniProtKB-UniRule"/>
</dbReference>
<evidence type="ECO:0000256" key="3">
    <source>
        <dbReference type="ARBA" id="ARBA00005267"/>
    </source>
</evidence>
<dbReference type="GO" id="GO:0016651">
    <property type="term" value="F:oxidoreductase activity, acting on NAD(P)H"/>
    <property type="evidence" value="ECO:0007669"/>
    <property type="project" value="UniProtKB-ARBA"/>
</dbReference>
<evidence type="ECO:0000256" key="4">
    <source>
        <dbReference type="ARBA" id="ARBA00022448"/>
    </source>
</evidence>
<gene>
    <name evidence="10" type="ORF">Tpal_2003</name>
</gene>
<keyword evidence="5 8" id="KW-0285">Flavoprotein</keyword>
<proteinExistence type="inferred from homology"/>